<dbReference type="PROSITE" id="PS50145">
    <property type="entry name" value="ZF_TRAF"/>
    <property type="match status" value="1"/>
</dbReference>
<organism evidence="7 8">
    <name type="scientific">Sphagnum troendelagicum</name>
    <dbReference type="NCBI Taxonomy" id="128251"/>
    <lineage>
        <taxon>Eukaryota</taxon>
        <taxon>Viridiplantae</taxon>
        <taxon>Streptophyta</taxon>
        <taxon>Embryophyta</taxon>
        <taxon>Bryophyta</taxon>
        <taxon>Sphagnophytina</taxon>
        <taxon>Sphagnopsida</taxon>
        <taxon>Sphagnales</taxon>
        <taxon>Sphagnaceae</taxon>
        <taxon>Sphagnum</taxon>
    </lineage>
</organism>
<evidence type="ECO:0000256" key="5">
    <source>
        <dbReference type="SAM" id="Coils"/>
    </source>
</evidence>
<dbReference type="Gene3D" id="3.30.40.10">
    <property type="entry name" value="Zinc/RING finger domain, C3HC4 (zinc finger)"/>
    <property type="match status" value="1"/>
</dbReference>
<dbReference type="Pfam" id="PF02176">
    <property type="entry name" value="zf-TRAF"/>
    <property type="match status" value="1"/>
</dbReference>
<name>A0ABP0UIL1_9BRYO</name>
<dbReference type="PANTHER" id="PTHR10131">
    <property type="entry name" value="TNF RECEPTOR ASSOCIATED FACTOR"/>
    <property type="match status" value="1"/>
</dbReference>
<feature type="coiled-coil region" evidence="5">
    <location>
        <begin position="336"/>
        <end position="386"/>
    </location>
</feature>
<reference evidence="7" key="1">
    <citation type="submission" date="2024-02" db="EMBL/GenBank/DDBJ databases">
        <authorList>
            <consortium name="ELIXIR-Norway"/>
            <consortium name="Elixir Norway"/>
        </authorList>
    </citation>
    <scope>NUCLEOTIDE SEQUENCE</scope>
</reference>
<evidence type="ECO:0000256" key="4">
    <source>
        <dbReference type="PROSITE-ProRule" id="PRU00207"/>
    </source>
</evidence>
<keyword evidence="3 4" id="KW-0862">Zinc</keyword>
<evidence type="ECO:0000256" key="2">
    <source>
        <dbReference type="ARBA" id="ARBA00022771"/>
    </source>
</evidence>
<feature type="zinc finger region" description="TRAF-type" evidence="4">
    <location>
        <begin position="229"/>
        <end position="276"/>
    </location>
</feature>
<dbReference type="InterPro" id="IPR001293">
    <property type="entry name" value="Znf_TRAF"/>
</dbReference>
<keyword evidence="8" id="KW-1185">Reference proteome</keyword>
<evidence type="ECO:0000256" key="3">
    <source>
        <dbReference type="ARBA" id="ARBA00022833"/>
    </source>
</evidence>
<proteinExistence type="predicted"/>
<evidence type="ECO:0000259" key="6">
    <source>
        <dbReference type="PROSITE" id="PS50145"/>
    </source>
</evidence>
<evidence type="ECO:0000313" key="8">
    <source>
        <dbReference type="Proteomes" id="UP001497512"/>
    </source>
</evidence>
<keyword evidence="1 4" id="KW-0479">Metal-binding</keyword>
<evidence type="ECO:0000313" key="7">
    <source>
        <dbReference type="EMBL" id="CAK9222712.1"/>
    </source>
</evidence>
<evidence type="ECO:0000256" key="1">
    <source>
        <dbReference type="ARBA" id="ARBA00022723"/>
    </source>
</evidence>
<dbReference type="EMBL" id="OZ019896">
    <property type="protein sequence ID" value="CAK9222712.1"/>
    <property type="molecule type" value="Genomic_DNA"/>
</dbReference>
<dbReference type="InterPro" id="IPR013083">
    <property type="entry name" value="Znf_RING/FYVE/PHD"/>
</dbReference>
<keyword evidence="2 4" id="KW-0863">Zinc-finger</keyword>
<dbReference type="PANTHER" id="PTHR10131:SF161">
    <property type="entry name" value="F26K24.24 PROTEIN"/>
    <property type="match status" value="1"/>
</dbReference>
<accession>A0ABP0UIL1</accession>
<dbReference type="Proteomes" id="UP001497512">
    <property type="component" value="Chromosome 4"/>
</dbReference>
<sequence>MLSFGSLRGAAGSSAPVGSVVPDGGDGVEGKQVVATVLLECGYYDVEQVEWLTQRLLVILGTACVEKTAGDLFSQPAAVVPDVKKEMLEYLNSQSEAYASGSGVVSSQGVNQVLAPSKVLDDIFEGFVRSKKTLYSRMSSKIMYNEKREEKIEDFVQELDRTGVWMVGRREVVAKALLKRIDRSNTYHCEMRFDTSEELAEHKASCMLRPLICVNDGCSDVFSALHADAHDASCLFKLLPCKLNCEAMVARGEMEKHTLTICPRKMVICSFQPVGCLRTMEQGVLEQHCVEFMGQHLLQVLQSVHKNDIVVGDQTQRISLLEKALSIAQRAEAVDIGSVVLTLKEQENRVKLLEQEVKKLRQDLKATDVSAEVLQLRRELRNFQKQVGSSTQSNGLASPLQ</sequence>
<keyword evidence="5" id="KW-0175">Coiled coil</keyword>
<protein>
    <recommendedName>
        <fullName evidence="6">TRAF-type domain-containing protein</fullName>
    </recommendedName>
</protein>
<dbReference type="SUPFAM" id="SSF49599">
    <property type="entry name" value="TRAF domain-like"/>
    <property type="match status" value="1"/>
</dbReference>
<feature type="domain" description="TRAF-type" evidence="6">
    <location>
        <begin position="229"/>
        <end position="276"/>
    </location>
</feature>
<gene>
    <name evidence="7" type="ORF">CSSPTR1EN2_LOCUS16331</name>
</gene>